<dbReference type="GO" id="GO:0009507">
    <property type="term" value="C:chloroplast"/>
    <property type="evidence" value="ECO:0007669"/>
    <property type="project" value="TreeGrafter"/>
</dbReference>
<dbReference type="PANTHER" id="PTHR31739:SF30">
    <property type="entry name" value="COPAL-8-OL DIPHOSPHATE HYDRATASE, CHLOROPLASTIC"/>
    <property type="match status" value="1"/>
</dbReference>
<dbReference type="InterPro" id="IPR008930">
    <property type="entry name" value="Terpenoid_cyclase/PrenylTrfase"/>
</dbReference>
<protein>
    <submittedName>
        <fullName evidence="2">Copalyl diphosphate synthase</fullName>
    </submittedName>
</protein>
<dbReference type="OrthoDB" id="2343925at2759"/>
<organism evidence="2 3">
    <name type="scientific">Genlisea aurea</name>
    <dbReference type="NCBI Taxonomy" id="192259"/>
    <lineage>
        <taxon>Eukaryota</taxon>
        <taxon>Viridiplantae</taxon>
        <taxon>Streptophyta</taxon>
        <taxon>Embryophyta</taxon>
        <taxon>Tracheophyta</taxon>
        <taxon>Spermatophyta</taxon>
        <taxon>Magnoliopsida</taxon>
        <taxon>eudicotyledons</taxon>
        <taxon>Gunneridae</taxon>
        <taxon>Pentapetalae</taxon>
        <taxon>asterids</taxon>
        <taxon>lamiids</taxon>
        <taxon>Lamiales</taxon>
        <taxon>Lentibulariaceae</taxon>
        <taxon>Genlisea</taxon>
    </lineage>
</organism>
<dbReference type="GO" id="GO:0009686">
    <property type="term" value="P:gibberellin biosynthetic process"/>
    <property type="evidence" value="ECO:0007669"/>
    <property type="project" value="TreeGrafter"/>
</dbReference>
<dbReference type="Gene3D" id="1.10.600.10">
    <property type="entry name" value="Farnesyl Diphosphate Synthase"/>
    <property type="match status" value="1"/>
</dbReference>
<accession>S8D410</accession>
<dbReference type="FunFam" id="1.50.10.130:FF:000002">
    <property type="entry name" value="Ent-copalyl diphosphate synthase, chloroplastic"/>
    <property type="match status" value="1"/>
</dbReference>
<dbReference type="SFLD" id="SFLDG01605">
    <property type="entry name" value="Terpene_Cyclase_Like_1_N-term"/>
    <property type="match status" value="1"/>
</dbReference>
<comment type="caution">
    <text evidence="2">The sequence shown here is derived from an EMBL/GenBank/DDBJ whole genome shotgun (WGS) entry which is preliminary data.</text>
</comment>
<gene>
    <name evidence="2" type="ORF">M569_02613</name>
</gene>
<dbReference type="AlphaFoldDB" id="S8D410"/>
<dbReference type="InterPro" id="IPR001906">
    <property type="entry name" value="Terpene_synth_N"/>
</dbReference>
<dbReference type="GO" id="GO:0000287">
    <property type="term" value="F:magnesium ion binding"/>
    <property type="evidence" value="ECO:0007669"/>
    <property type="project" value="TreeGrafter"/>
</dbReference>
<dbReference type="Pfam" id="PF01397">
    <property type="entry name" value="Terpene_synth"/>
    <property type="match status" value="1"/>
</dbReference>
<sequence length="357" mass="41184">LGRVPMQLLHEAPTCLLHNLEGLGSVDSIGELDWTRLLRLQTPKGSFLTSPAATSFAVMATRDEDCMEYISGIVDKFHGGAPTVYPVDIYARLWAVDRLNRLGISRFFRPEINQCLDHVYRFWRENGVFSARESDFCDIDDTSMGFRLLRLHGYKVSPDPLMNFKNGEEFNCYVGQGFESPSPIFNLYRASQVMFPGETVLEQAREFSYGFLKRRLETNQLLDKWLISKHLPNEIKDGLEMPWYATLPRVEARFYIDTYGVDDIWIGKSLYRMPEINDETYLKLAKLDFDTCQSQHLAEWDGIQRWYEANRLGEAGVSRNEMLLDFFSAGSVIFEVERSAERLCWAKLQTLSTALRS</sequence>
<dbReference type="Gene3D" id="1.50.10.160">
    <property type="match status" value="1"/>
</dbReference>
<dbReference type="InterPro" id="IPR008949">
    <property type="entry name" value="Isoprenoid_synthase_dom_sf"/>
</dbReference>
<feature type="non-terminal residue" evidence="2">
    <location>
        <position position="1"/>
    </location>
</feature>
<keyword evidence="3" id="KW-1185">Reference proteome</keyword>
<dbReference type="Gene3D" id="1.50.10.130">
    <property type="entry name" value="Terpene synthase, N-terminal domain"/>
    <property type="match status" value="1"/>
</dbReference>
<feature type="domain" description="Terpene synthase N-terminal" evidence="1">
    <location>
        <begin position="33"/>
        <end position="236"/>
    </location>
</feature>
<feature type="non-terminal residue" evidence="2">
    <location>
        <position position="357"/>
    </location>
</feature>
<dbReference type="InterPro" id="IPR050148">
    <property type="entry name" value="Terpene_synthase-like"/>
</dbReference>
<dbReference type="Proteomes" id="UP000015453">
    <property type="component" value="Unassembled WGS sequence"/>
</dbReference>
<dbReference type="SUPFAM" id="SSF48576">
    <property type="entry name" value="Terpenoid synthases"/>
    <property type="match status" value="1"/>
</dbReference>
<name>S8D410_9LAMI</name>
<dbReference type="SFLD" id="SFLDG01014">
    <property type="entry name" value="Terpene_Cyclase_Like_1_N-term"/>
    <property type="match status" value="1"/>
</dbReference>
<reference evidence="2 3" key="1">
    <citation type="journal article" date="2013" name="BMC Genomics">
        <title>The miniature genome of a carnivorous plant Genlisea aurea contains a low number of genes and short non-coding sequences.</title>
        <authorList>
            <person name="Leushkin E.V."/>
            <person name="Sutormin R.A."/>
            <person name="Nabieva E.R."/>
            <person name="Penin A.A."/>
            <person name="Kondrashov A.S."/>
            <person name="Logacheva M.D."/>
        </authorList>
    </citation>
    <scope>NUCLEOTIDE SEQUENCE [LARGE SCALE GENOMIC DNA]</scope>
</reference>
<evidence type="ECO:0000313" key="3">
    <source>
        <dbReference type="Proteomes" id="UP000015453"/>
    </source>
</evidence>
<evidence type="ECO:0000313" key="2">
    <source>
        <dbReference type="EMBL" id="EPS72141.1"/>
    </source>
</evidence>
<dbReference type="SUPFAM" id="SSF48239">
    <property type="entry name" value="Terpenoid cyclases/Protein prenyltransferases"/>
    <property type="match status" value="1"/>
</dbReference>
<dbReference type="GO" id="GO:0010333">
    <property type="term" value="F:terpene synthase activity"/>
    <property type="evidence" value="ECO:0007669"/>
    <property type="project" value="InterPro"/>
</dbReference>
<dbReference type="InterPro" id="IPR036965">
    <property type="entry name" value="Terpene_synth_N_sf"/>
</dbReference>
<dbReference type="PANTHER" id="PTHR31739">
    <property type="entry name" value="ENT-COPALYL DIPHOSPHATE SYNTHASE, CHLOROPLASTIC"/>
    <property type="match status" value="1"/>
</dbReference>
<dbReference type="EMBL" id="AUSU01000952">
    <property type="protein sequence ID" value="EPS72141.1"/>
    <property type="molecule type" value="Genomic_DNA"/>
</dbReference>
<proteinExistence type="predicted"/>
<evidence type="ECO:0000259" key="1">
    <source>
        <dbReference type="Pfam" id="PF01397"/>
    </source>
</evidence>